<organism evidence="3 4">
    <name type="scientific">Pan troglodytes</name>
    <name type="common">Chimpanzee</name>
    <dbReference type="NCBI Taxonomy" id="9598"/>
    <lineage>
        <taxon>Eukaryota</taxon>
        <taxon>Metazoa</taxon>
        <taxon>Chordata</taxon>
        <taxon>Craniata</taxon>
        <taxon>Vertebrata</taxon>
        <taxon>Euteleostomi</taxon>
        <taxon>Mammalia</taxon>
        <taxon>Eutheria</taxon>
        <taxon>Euarchontoglires</taxon>
        <taxon>Primates</taxon>
        <taxon>Haplorrhini</taxon>
        <taxon>Catarrhini</taxon>
        <taxon>Hominidae</taxon>
        <taxon>Pan</taxon>
    </lineage>
</organism>
<feature type="compositionally biased region" description="Polar residues" evidence="2">
    <location>
        <begin position="15"/>
        <end position="27"/>
    </location>
</feature>
<dbReference type="AlphaFoldDB" id="A0A2J8IKF6"/>
<evidence type="ECO:0000256" key="1">
    <source>
        <dbReference type="ARBA" id="ARBA00006323"/>
    </source>
</evidence>
<reference evidence="3 4" key="1">
    <citation type="submission" date="2017-12" db="EMBL/GenBank/DDBJ databases">
        <title>High-resolution comparative analysis of great ape genomes.</title>
        <authorList>
            <person name="Pollen A."/>
            <person name="Hastie A."/>
            <person name="Hormozdiari F."/>
            <person name="Dougherty M."/>
            <person name="Liu R."/>
            <person name="Chaisson M."/>
            <person name="Hoppe E."/>
            <person name="Hill C."/>
            <person name="Pang A."/>
            <person name="Hillier L."/>
            <person name="Baker C."/>
            <person name="Armstrong J."/>
            <person name="Shendure J."/>
            <person name="Paten B."/>
            <person name="Wilson R."/>
            <person name="Chao H."/>
            <person name="Schneider V."/>
            <person name="Ventura M."/>
            <person name="Kronenberg Z."/>
            <person name="Murali S."/>
            <person name="Gordon D."/>
            <person name="Cantsilieris S."/>
            <person name="Munson K."/>
            <person name="Nelson B."/>
            <person name="Raja A."/>
            <person name="Underwood J."/>
            <person name="Diekhans M."/>
            <person name="Fiddes I."/>
            <person name="Haussler D."/>
            <person name="Eichler E."/>
        </authorList>
    </citation>
    <scope>NUCLEOTIDE SEQUENCE [LARGE SCALE GENOMIC DNA]</scope>
    <source>
        <strain evidence="3">Yerkes chimp pedigree #C0471</strain>
    </source>
</reference>
<evidence type="ECO:0000313" key="4">
    <source>
        <dbReference type="Proteomes" id="UP000236370"/>
    </source>
</evidence>
<evidence type="ECO:0000313" key="3">
    <source>
        <dbReference type="EMBL" id="PNI10999.1"/>
    </source>
</evidence>
<proteinExistence type="inferred from homology"/>
<dbReference type="Proteomes" id="UP000236370">
    <property type="component" value="Unassembled WGS sequence"/>
</dbReference>
<comment type="similarity">
    <text evidence="1">Belongs to the SPAN-X family.</text>
</comment>
<comment type="caution">
    <text evidence="3">The sequence shown here is derived from an EMBL/GenBank/DDBJ whole genome shotgun (WGS) entry which is preliminary data.</text>
</comment>
<accession>A0A2J8IKF6</accession>
<feature type="region of interest" description="Disordered" evidence="2">
    <location>
        <begin position="1"/>
        <end position="49"/>
    </location>
</feature>
<dbReference type="InterPro" id="IPR010007">
    <property type="entry name" value="SPAN-X_fam"/>
</dbReference>
<name>A0A2J8IKF6_PANTR</name>
<dbReference type="EMBL" id="NBAG03001407">
    <property type="protein sequence ID" value="PNI10999.1"/>
    <property type="molecule type" value="Genomic_DNA"/>
</dbReference>
<dbReference type="Pfam" id="PF07458">
    <property type="entry name" value="SPAN-X"/>
    <property type="match status" value="1"/>
</dbReference>
<gene>
    <name evidence="3" type="ORF">CK820_G0056340</name>
</gene>
<evidence type="ECO:0000256" key="2">
    <source>
        <dbReference type="SAM" id="MobiDB-lite"/>
    </source>
</evidence>
<protein>
    <submittedName>
        <fullName evidence="3">SPANXB1 isoform 1</fullName>
    </submittedName>
</protein>
<sequence length="110" mass="12240">MGQQSSAGGVKRSTPCESNEVNETMPETSRGDSQPEPAPKKSKASDSSTVLVLCYRREVRRRYSVSDELVNDHSRENRINRLQIDEEEFTQISVETAANQKEDAAVNPGQ</sequence>